<name>A0A8D4BKP4_PRIMW</name>
<evidence type="ECO:0000313" key="1">
    <source>
        <dbReference type="EMBL" id="AEN89691.1"/>
    </source>
</evidence>
<dbReference type="EMBL" id="CP003017">
    <property type="protein sequence ID" value="AEN89691.1"/>
    <property type="molecule type" value="Genomic_DNA"/>
</dbReference>
<protein>
    <submittedName>
        <fullName evidence="1">Uncharacterized protein</fullName>
    </submittedName>
</protein>
<dbReference type="AlphaFoldDB" id="A0A8D4BKP4"/>
<reference evidence="1 2" key="1">
    <citation type="journal article" date="2011" name="J. Bacteriol.">
        <title>Complete genome sequence of the industrial strain Bacillus megaterium WSH-002.</title>
        <authorList>
            <person name="Liu L."/>
            <person name="Li Y."/>
            <person name="Zhang J."/>
            <person name="Zou W."/>
            <person name="Zhou Z."/>
            <person name="Liu J."/>
            <person name="Li X."/>
            <person name="Wang L."/>
            <person name="Chen J."/>
        </authorList>
    </citation>
    <scope>NUCLEOTIDE SEQUENCE [LARGE SCALE GENOMIC DNA]</scope>
    <source>
        <strain evidence="1 2">WSH-002</strain>
    </source>
</reference>
<evidence type="ECO:0000313" key="2">
    <source>
        <dbReference type="Proteomes" id="UP000001283"/>
    </source>
</evidence>
<dbReference type="Proteomes" id="UP000001283">
    <property type="component" value="Chromosome"/>
</dbReference>
<organism evidence="1 2">
    <name type="scientific">Priestia megaterium (strain WSH-002)</name>
    <name type="common">Bacillus megaterium</name>
    <dbReference type="NCBI Taxonomy" id="1006007"/>
    <lineage>
        <taxon>Bacteria</taxon>
        <taxon>Bacillati</taxon>
        <taxon>Bacillota</taxon>
        <taxon>Bacilli</taxon>
        <taxon>Bacillales</taxon>
        <taxon>Bacillaceae</taxon>
        <taxon>Priestia</taxon>
    </lineage>
</organism>
<sequence>MSEKLGITKIYSQEILEIGNKLKDLENRRVYELSGAQMDGYLSTNVIKLRKMIKDLIIKIDNQDPSATDELDELF</sequence>
<accession>A0A8D4BKP4</accession>
<dbReference type="RefSeq" id="WP_014460033.1">
    <property type="nucleotide sequence ID" value="NC_017138.1"/>
</dbReference>
<proteinExistence type="predicted"/>
<gene>
    <name evidence="1" type="ORF">BMWSH_2809</name>
</gene>
<dbReference type="KEGG" id="bmh:BMWSH_2809"/>